<gene>
    <name evidence="2" type="ORF">BGC07_07475</name>
</gene>
<keyword evidence="3" id="KW-1185">Reference proteome</keyword>
<dbReference type="Proteomes" id="UP000094329">
    <property type="component" value="Unassembled WGS sequence"/>
</dbReference>
<feature type="transmembrane region" description="Helical" evidence="1">
    <location>
        <begin position="55"/>
        <end position="76"/>
    </location>
</feature>
<proteinExistence type="predicted"/>
<comment type="caution">
    <text evidence="2">The sequence shown here is derived from an EMBL/GenBank/DDBJ whole genome shotgun (WGS) entry which is preliminary data.</text>
</comment>
<keyword evidence="1" id="KW-0472">Membrane</keyword>
<name>A0ABX3A5S3_9GAMM</name>
<keyword evidence="1" id="KW-1133">Transmembrane helix</keyword>
<evidence type="ECO:0000313" key="2">
    <source>
        <dbReference type="EMBL" id="ODN42790.1"/>
    </source>
</evidence>
<evidence type="ECO:0000313" key="3">
    <source>
        <dbReference type="Proteomes" id="UP000094329"/>
    </source>
</evidence>
<organism evidence="2 3">
    <name type="scientific">Piscirickettsia litoralis</name>
    <dbReference type="NCBI Taxonomy" id="1891921"/>
    <lineage>
        <taxon>Bacteria</taxon>
        <taxon>Pseudomonadati</taxon>
        <taxon>Pseudomonadota</taxon>
        <taxon>Gammaproteobacteria</taxon>
        <taxon>Thiotrichales</taxon>
        <taxon>Piscirickettsiaceae</taxon>
        <taxon>Piscirickettsia</taxon>
    </lineage>
</organism>
<accession>A0ABX3A5S3</accession>
<keyword evidence="1" id="KW-0812">Transmembrane</keyword>
<evidence type="ECO:0000256" key="1">
    <source>
        <dbReference type="SAM" id="Phobius"/>
    </source>
</evidence>
<protein>
    <submittedName>
        <fullName evidence="2">Uncharacterized protein</fullName>
    </submittedName>
</protein>
<feature type="transmembrane region" description="Helical" evidence="1">
    <location>
        <begin position="28"/>
        <end position="48"/>
    </location>
</feature>
<dbReference type="EMBL" id="MDTU01000001">
    <property type="protein sequence ID" value="ODN42790.1"/>
    <property type="molecule type" value="Genomic_DNA"/>
</dbReference>
<sequence length="120" mass="13426">MFLSFVAVLVEIYTVAYLDRLPYLQELLIFLLGLSVGLMLVLCALYLYRPVFLIALPVSISGFINSLSNISNGFFFSTSIQIASWLSIAIMIVNIAGLYFWYMDYSKNDSLPGKSTNESA</sequence>
<reference evidence="2 3" key="1">
    <citation type="submission" date="2016-08" db="EMBL/GenBank/DDBJ databases">
        <title>Draft genome sequence of Candidatus Piscirickettsia litoralis, from seawater.</title>
        <authorList>
            <person name="Wan X."/>
            <person name="Lee A.J."/>
            <person name="Hou S."/>
            <person name="Donachie S.P."/>
        </authorList>
    </citation>
    <scope>NUCLEOTIDE SEQUENCE [LARGE SCALE GENOMIC DNA]</scope>
    <source>
        <strain evidence="2 3">Y2</strain>
    </source>
</reference>
<feature type="transmembrane region" description="Helical" evidence="1">
    <location>
        <begin position="82"/>
        <end position="102"/>
    </location>
</feature>